<dbReference type="STRING" id="1231657.A0A1Y1YCH6"/>
<dbReference type="GO" id="GO:0016020">
    <property type="term" value="C:membrane"/>
    <property type="evidence" value="ECO:0007669"/>
    <property type="project" value="TreeGrafter"/>
</dbReference>
<reference evidence="2 3" key="1">
    <citation type="submission" date="2016-07" db="EMBL/GenBank/DDBJ databases">
        <title>Pervasive Adenine N6-methylation of Active Genes in Fungi.</title>
        <authorList>
            <consortium name="DOE Joint Genome Institute"/>
            <person name="Mondo S.J."/>
            <person name="Dannebaum R.O."/>
            <person name="Kuo R.C."/>
            <person name="Labutti K."/>
            <person name="Haridas S."/>
            <person name="Kuo A."/>
            <person name="Salamov A."/>
            <person name="Ahrendt S.R."/>
            <person name="Lipzen A."/>
            <person name="Sullivan W."/>
            <person name="Andreopoulos W.B."/>
            <person name="Clum A."/>
            <person name="Lindquist E."/>
            <person name="Daum C."/>
            <person name="Ramamoorthy G.K."/>
            <person name="Gryganskyi A."/>
            <person name="Culley D."/>
            <person name="Magnuson J.K."/>
            <person name="James T.Y."/>
            <person name="O'Malley M.A."/>
            <person name="Stajich J.E."/>
            <person name="Spatafora J.W."/>
            <person name="Visel A."/>
            <person name="Grigoriev I.V."/>
        </authorList>
    </citation>
    <scope>NUCLEOTIDE SEQUENCE [LARGE SCALE GENOMIC DNA]</scope>
    <source>
        <strain evidence="2 3">CBS 115471</strain>
    </source>
</reference>
<keyword evidence="3" id="KW-1185">Reference proteome</keyword>
<dbReference type="PANTHER" id="PTHR12242:SF1">
    <property type="entry name" value="MYND-TYPE DOMAIN-CONTAINING PROTEIN"/>
    <property type="match status" value="1"/>
</dbReference>
<keyword evidence="1" id="KW-0472">Membrane</keyword>
<dbReference type="OrthoDB" id="419711at2759"/>
<evidence type="ECO:0000313" key="3">
    <source>
        <dbReference type="Proteomes" id="UP000193144"/>
    </source>
</evidence>
<evidence type="ECO:0000313" key="2">
    <source>
        <dbReference type="EMBL" id="ORX95699.1"/>
    </source>
</evidence>
<feature type="transmembrane region" description="Helical" evidence="1">
    <location>
        <begin position="73"/>
        <end position="93"/>
    </location>
</feature>
<gene>
    <name evidence="2" type="ORF">BCR34DRAFT_607871</name>
</gene>
<dbReference type="PANTHER" id="PTHR12242">
    <property type="entry name" value="OS02G0130600 PROTEIN-RELATED"/>
    <property type="match status" value="1"/>
</dbReference>
<name>A0A1Y1YCH6_9PLEO</name>
<evidence type="ECO:0000256" key="1">
    <source>
        <dbReference type="SAM" id="Phobius"/>
    </source>
</evidence>
<evidence type="ECO:0008006" key="4">
    <source>
        <dbReference type="Google" id="ProtNLM"/>
    </source>
</evidence>
<comment type="caution">
    <text evidence="2">The sequence shown here is derived from an EMBL/GenBank/DDBJ whole genome shotgun (WGS) entry which is preliminary data.</text>
</comment>
<accession>A0A1Y1YCH6</accession>
<feature type="transmembrane region" description="Helical" evidence="1">
    <location>
        <begin position="214"/>
        <end position="242"/>
    </location>
</feature>
<sequence length="278" mass="31735">MPFWKSSRTVSEAGFDPTFRYATSWLLSPGVLFGLRAFLSLYAFTTIFAIFGYNSSHGLSENSRHSFSFFTNLTYWGLAFYYAFAALHTGSYWLRGQPLLAGWPRSLQMAHAMFYSTIVVYPWIVTIVYWGLLYSGRFPSAFTTWSNISQHALNSVYALFEIIVPRTAPLPFLHIIVIVIILALYLSLAYLTHATEHYWVYNFLDNETHSHGVVAGYIIGILIAAIIIFLIVRYLIVLRVWLTENKMRKNGKFSGRGQAHLREDEAEKGIAMHDVSAK</sequence>
<proteinExistence type="predicted"/>
<organism evidence="2 3">
    <name type="scientific">Clohesyomyces aquaticus</name>
    <dbReference type="NCBI Taxonomy" id="1231657"/>
    <lineage>
        <taxon>Eukaryota</taxon>
        <taxon>Fungi</taxon>
        <taxon>Dikarya</taxon>
        <taxon>Ascomycota</taxon>
        <taxon>Pezizomycotina</taxon>
        <taxon>Dothideomycetes</taxon>
        <taxon>Pleosporomycetidae</taxon>
        <taxon>Pleosporales</taxon>
        <taxon>Lindgomycetaceae</taxon>
        <taxon>Clohesyomyces</taxon>
    </lineage>
</organism>
<feature type="transmembrane region" description="Helical" evidence="1">
    <location>
        <begin position="172"/>
        <end position="194"/>
    </location>
</feature>
<dbReference type="AlphaFoldDB" id="A0A1Y1YCH6"/>
<dbReference type="EMBL" id="MCFA01000272">
    <property type="protein sequence ID" value="ORX95699.1"/>
    <property type="molecule type" value="Genomic_DNA"/>
</dbReference>
<feature type="transmembrane region" description="Helical" evidence="1">
    <location>
        <begin position="33"/>
        <end position="53"/>
    </location>
</feature>
<dbReference type="Proteomes" id="UP000193144">
    <property type="component" value="Unassembled WGS sequence"/>
</dbReference>
<protein>
    <recommendedName>
        <fullName evidence="4">FAR-17a/AIG1-like protein</fullName>
    </recommendedName>
</protein>
<keyword evidence="1" id="KW-1133">Transmembrane helix</keyword>
<feature type="transmembrane region" description="Helical" evidence="1">
    <location>
        <begin position="113"/>
        <end position="132"/>
    </location>
</feature>
<keyword evidence="1" id="KW-0812">Transmembrane</keyword>